<protein>
    <submittedName>
        <fullName evidence="8">Molybdopterin dehydrogenase FAD-binding</fullName>
    </submittedName>
</protein>
<evidence type="ECO:0000259" key="6">
    <source>
        <dbReference type="PROSITE" id="PS51085"/>
    </source>
</evidence>
<dbReference type="PaxDb" id="584708-Apau_1992"/>
<dbReference type="InterPro" id="IPR051312">
    <property type="entry name" value="Diverse_Substr_Oxidored"/>
</dbReference>
<dbReference type="InterPro" id="IPR036318">
    <property type="entry name" value="FAD-bd_PCMH-like_sf"/>
</dbReference>
<reference evidence="8 9" key="1">
    <citation type="journal article" date="2010" name="Stand. Genomic Sci.">
        <title>Non-contiguous finished genome sequence of Aminomonas paucivorans type strain (GLU-3).</title>
        <authorList>
            <person name="Pitluck S."/>
            <person name="Yasawong M."/>
            <person name="Held B."/>
            <person name="Lapidus A."/>
            <person name="Nolan M."/>
            <person name="Copeland A."/>
            <person name="Lucas S."/>
            <person name="Del Rio T.G."/>
            <person name="Tice H."/>
            <person name="Cheng J.F."/>
            <person name="Chertkov O."/>
            <person name="Goodwin L."/>
            <person name="Tapia R."/>
            <person name="Han C."/>
            <person name="Liolios K."/>
            <person name="Ivanova N."/>
            <person name="Mavromatis K."/>
            <person name="Ovchinnikova G."/>
            <person name="Pati A."/>
            <person name="Chen A."/>
            <person name="Palaniappan K."/>
            <person name="Land M."/>
            <person name="Hauser L."/>
            <person name="Chang Y.J."/>
            <person name="Jeffries C.D."/>
            <person name="Pukall R."/>
            <person name="Spring S."/>
            <person name="Rohde M."/>
            <person name="Sikorski J."/>
            <person name="Goker M."/>
            <person name="Woyke T."/>
            <person name="Bristow J."/>
            <person name="Eisen J.A."/>
            <person name="Markowitz V."/>
            <person name="Hugenholtz P."/>
            <person name="Kyrpides N.C."/>
            <person name="Klenk H.P."/>
        </authorList>
    </citation>
    <scope>NUCLEOTIDE SEQUENCE [LARGE SCALE GENOMIC DNA]</scope>
    <source>
        <strain evidence="8 9">DSM 12260</strain>
    </source>
</reference>
<dbReference type="STRING" id="584708.Apau_1992"/>
<keyword evidence="1" id="KW-0285">Flavoprotein</keyword>
<dbReference type="SMART" id="SM01092">
    <property type="entry name" value="CO_deh_flav_C"/>
    <property type="match status" value="1"/>
</dbReference>
<dbReference type="RefSeq" id="WP_006301642.1">
    <property type="nucleotide sequence ID" value="NZ_CM001022.1"/>
</dbReference>
<dbReference type="OrthoDB" id="4903at2"/>
<dbReference type="GO" id="GO:0071949">
    <property type="term" value="F:FAD binding"/>
    <property type="evidence" value="ECO:0007669"/>
    <property type="project" value="InterPro"/>
</dbReference>
<keyword evidence="4" id="KW-0560">Oxidoreductase</keyword>
<evidence type="ECO:0000256" key="1">
    <source>
        <dbReference type="ARBA" id="ARBA00022630"/>
    </source>
</evidence>
<dbReference type="InterPro" id="IPR005107">
    <property type="entry name" value="CO_DH_flav_C"/>
</dbReference>
<evidence type="ECO:0000256" key="2">
    <source>
        <dbReference type="ARBA" id="ARBA00022723"/>
    </source>
</evidence>
<dbReference type="InterPro" id="IPR036683">
    <property type="entry name" value="CO_DH_flav_C_dom_sf"/>
</dbReference>
<keyword evidence="9" id="KW-1185">Reference proteome</keyword>
<evidence type="ECO:0000313" key="8">
    <source>
        <dbReference type="EMBL" id="EFQ24404.1"/>
    </source>
</evidence>
<dbReference type="InterPro" id="IPR036884">
    <property type="entry name" value="2Fe-2S-bd_dom_sf"/>
</dbReference>
<sequence>MRMRVTVNGKVRSAQVHPLKSLLRVLREDLDLPGTKEGCGEGECGACAVLLDGVLVNSCCVPALQVAGREVLTVEGLGVPGEEGQTPDALQIAFVEEGAVHCGFCTPGMEMASRALLEENPRPTREEVRVALSGNLCRCTGYEPIYRAVDRAVREEYPASFRPRPNPCAGDLPEFDPEERGRFFAPRSLEEALAVLAEHPDATLLAGGTDILPDRKNRKADPEKVVDLFRLEELHGAVREGEILRLRACTTNGEILRTPLVGELLPALREASFRSGAPAIQNRATLGGNLANASGAADLPVVLLALGARVRLASARGTRTLSLGEFMPRYRENACAPGEILESLEIPVPAPSSRQRFYKRGSRKALTLSRVSLALFLEEEGGTIRTFRLAAGSMAPLPQRLTRTEEAVLGRPLDRQTADLASRTAGEEVQPRKSPSYRKAITANLVRRFFDELL</sequence>
<keyword evidence="2" id="KW-0479">Metal-binding</keyword>
<dbReference type="Pfam" id="PF03450">
    <property type="entry name" value="CO_deh_flav_C"/>
    <property type="match status" value="1"/>
</dbReference>
<dbReference type="GO" id="GO:0016491">
    <property type="term" value="F:oxidoreductase activity"/>
    <property type="evidence" value="ECO:0007669"/>
    <property type="project" value="UniProtKB-KW"/>
</dbReference>
<keyword evidence="5" id="KW-0408">Iron</keyword>
<dbReference type="CDD" id="cd00207">
    <property type="entry name" value="fer2"/>
    <property type="match status" value="1"/>
</dbReference>
<dbReference type="SUPFAM" id="SSF56176">
    <property type="entry name" value="FAD-binding/transporter-associated domain-like"/>
    <property type="match status" value="1"/>
</dbReference>
<dbReference type="InterPro" id="IPR012675">
    <property type="entry name" value="Beta-grasp_dom_sf"/>
</dbReference>
<dbReference type="SUPFAM" id="SSF47741">
    <property type="entry name" value="CO dehydrogenase ISP C-domain like"/>
    <property type="match status" value="1"/>
</dbReference>
<dbReference type="HOGENOM" id="CLU_001681_9_0_0"/>
<gene>
    <name evidence="8" type="ORF">Apau_1992</name>
</gene>
<dbReference type="Gene3D" id="3.30.390.50">
    <property type="entry name" value="CO dehydrogenase flavoprotein, C-terminal domain"/>
    <property type="match status" value="1"/>
</dbReference>
<dbReference type="PANTHER" id="PTHR42659:SF2">
    <property type="entry name" value="XANTHINE DEHYDROGENASE SUBUNIT C-RELATED"/>
    <property type="match status" value="1"/>
</dbReference>
<dbReference type="InterPro" id="IPR002888">
    <property type="entry name" value="2Fe-2S-bd"/>
</dbReference>
<dbReference type="InterPro" id="IPR002346">
    <property type="entry name" value="Mopterin_DH_FAD-bd"/>
</dbReference>
<dbReference type="Pfam" id="PF01799">
    <property type="entry name" value="Fer2_2"/>
    <property type="match status" value="1"/>
</dbReference>
<evidence type="ECO:0000313" key="9">
    <source>
        <dbReference type="Proteomes" id="UP000005096"/>
    </source>
</evidence>
<evidence type="ECO:0000256" key="4">
    <source>
        <dbReference type="ARBA" id="ARBA00023002"/>
    </source>
</evidence>
<dbReference type="PROSITE" id="PS51085">
    <property type="entry name" value="2FE2S_FER_2"/>
    <property type="match status" value="1"/>
</dbReference>
<dbReference type="InterPro" id="IPR016166">
    <property type="entry name" value="FAD-bd_PCMH"/>
</dbReference>
<dbReference type="Pfam" id="PF00111">
    <property type="entry name" value="Fer2"/>
    <property type="match status" value="1"/>
</dbReference>
<dbReference type="PANTHER" id="PTHR42659">
    <property type="entry name" value="XANTHINE DEHYDROGENASE SUBUNIT C-RELATED"/>
    <property type="match status" value="1"/>
</dbReference>
<feature type="domain" description="FAD-binding PCMH-type" evidence="7">
    <location>
        <begin position="175"/>
        <end position="351"/>
    </location>
</feature>
<dbReference type="SUPFAM" id="SSF54292">
    <property type="entry name" value="2Fe-2S ferredoxin-like"/>
    <property type="match status" value="1"/>
</dbReference>
<dbReference type="GO" id="GO:0046872">
    <property type="term" value="F:metal ion binding"/>
    <property type="evidence" value="ECO:0007669"/>
    <property type="project" value="UniProtKB-KW"/>
</dbReference>
<name>E3CX57_9BACT</name>
<dbReference type="GO" id="GO:0051537">
    <property type="term" value="F:2 iron, 2 sulfur cluster binding"/>
    <property type="evidence" value="ECO:0007669"/>
    <property type="project" value="InterPro"/>
</dbReference>
<dbReference type="Proteomes" id="UP000005096">
    <property type="component" value="Chromosome"/>
</dbReference>
<dbReference type="Gene3D" id="1.10.150.120">
    <property type="entry name" value="[2Fe-2S]-binding domain"/>
    <property type="match status" value="1"/>
</dbReference>
<evidence type="ECO:0000256" key="3">
    <source>
        <dbReference type="ARBA" id="ARBA00022827"/>
    </source>
</evidence>
<dbReference type="Pfam" id="PF00941">
    <property type="entry name" value="FAD_binding_5"/>
    <property type="match status" value="1"/>
</dbReference>
<dbReference type="InterPro" id="IPR016167">
    <property type="entry name" value="FAD-bd_PCMH_sub1"/>
</dbReference>
<dbReference type="InterPro" id="IPR036010">
    <property type="entry name" value="2Fe-2S_ferredoxin-like_sf"/>
</dbReference>
<evidence type="ECO:0000259" key="7">
    <source>
        <dbReference type="PROSITE" id="PS51387"/>
    </source>
</evidence>
<dbReference type="PROSITE" id="PS51387">
    <property type="entry name" value="FAD_PCMH"/>
    <property type="match status" value="1"/>
</dbReference>
<dbReference type="InterPro" id="IPR006058">
    <property type="entry name" value="2Fe2S_fd_BS"/>
</dbReference>
<dbReference type="Gene3D" id="3.30.43.10">
    <property type="entry name" value="Uridine Diphospho-n-acetylenolpyruvylglucosamine Reductase, domain 2"/>
    <property type="match status" value="1"/>
</dbReference>
<proteinExistence type="predicted"/>
<dbReference type="EMBL" id="CM001022">
    <property type="protein sequence ID" value="EFQ24404.1"/>
    <property type="molecule type" value="Genomic_DNA"/>
</dbReference>
<dbReference type="eggNOG" id="COG4630">
    <property type="taxonomic scope" value="Bacteria"/>
</dbReference>
<dbReference type="InterPro" id="IPR016169">
    <property type="entry name" value="FAD-bd_PCMH_sub2"/>
</dbReference>
<evidence type="ECO:0000256" key="5">
    <source>
        <dbReference type="ARBA" id="ARBA00023004"/>
    </source>
</evidence>
<dbReference type="PROSITE" id="PS00197">
    <property type="entry name" value="2FE2S_FER_1"/>
    <property type="match status" value="1"/>
</dbReference>
<dbReference type="Gene3D" id="3.30.465.10">
    <property type="match status" value="1"/>
</dbReference>
<dbReference type="Gene3D" id="3.10.20.30">
    <property type="match status" value="1"/>
</dbReference>
<dbReference type="SUPFAM" id="SSF55447">
    <property type="entry name" value="CO dehydrogenase flavoprotein C-terminal domain-like"/>
    <property type="match status" value="1"/>
</dbReference>
<dbReference type="InterPro" id="IPR001041">
    <property type="entry name" value="2Fe-2S_ferredoxin-type"/>
</dbReference>
<feature type="domain" description="2Fe-2S ferredoxin-type" evidence="6">
    <location>
        <begin position="1"/>
        <end position="77"/>
    </location>
</feature>
<accession>E3CX57</accession>
<keyword evidence="3" id="KW-0274">FAD</keyword>
<dbReference type="AlphaFoldDB" id="E3CX57"/>
<organism evidence="8 9">
    <name type="scientific">Aminomonas paucivorans DSM 12260</name>
    <dbReference type="NCBI Taxonomy" id="584708"/>
    <lineage>
        <taxon>Bacteria</taxon>
        <taxon>Thermotogati</taxon>
        <taxon>Synergistota</taxon>
        <taxon>Synergistia</taxon>
        <taxon>Synergistales</taxon>
        <taxon>Synergistaceae</taxon>
        <taxon>Aminomonas</taxon>
    </lineage>
</organism>